<keyword evidence="2" id="KW-1185">Reference proteome</keyword>
<evidence type="ECO:0000313" key="1">
    <source>
        <dbReference type="EMBL" id="KAJ9651445.1"/>
    </source>
</evidence>
<protein>
    <submittedName>
        <fullName evidence="1">Uncharacterized protein</fullName>
    </submittedName>
</protein>
<dbReference type="Proteomes" id="UP001172386">
    <property type="component" value="Unassembled WGS sequence"/>
</dbReference>
<organism evidence="1 2">
    <name type="scientific">Neophaeococcomyces mojaviensis</name>
    <dbReference type="NCBI Taxonomy" id="3383035"/>
    <lineage>
        <taxon>Eukaryota</taxon>
        <taxon>Fungi</taxon>
        <taxon>Dikarya</taxon>
        <taxon>Ascomycota</taxon>
        <taxon>Pezizomycotina</taxon>
        <taxon>Eurotiomycetes</taxon>
        <taxon>Chaetothyriomycetidae</taxon>
        <taxon>Chaetothyriales</taxon>
        <taxon>Chaetothyriales incertae sedis</taxon>
        <taxon>Neophaeococcomyces</taxon>
    </lineage>
</organism>
<proteinExistence type="predicted"/>
<sequence>MIAGIDLGTTHSTGPSAAEALADRIVRNGQQRDPADFAAWLQQSPELQPPADAGAVNLAIWQRLMKGTTPFPQANFEQLADRFQWYDRDSIRECYDMAALGHSMHLCWLLVPGNETALARYMHLENAPVSVVQARTRVARLSGPWHPLRARIQALSARTRQEMRETLHYLVGVPVMAHVALPPPLQRRQVMFWAAACDALHHSVPSRRRFTRRTVALALLLTCALLATIAILRGAFSSSPGNADTPTRGKPMSNWMDLLERAKSTDPQPFAVYLQGLRSQWSLDERAEASARVLQALRARQAPMNLSEAAALYQAFGWDDAGCGLAPGELRELAEHAWQDWLQLPAQTDLLAQQMEARGGRWTSHDDAASRLQQLREPRSHLRNLMSALPLRVPRQAAALMDVLGCQEDRPLPPGIDAGQARFWAGASDVTRLTAAQLSLLRALLASVALTLMAFIALATTQIANTLLPYQSEEQRRAIVLGTAALAPLLGTLLAIGLRHLFVWQSAPEDPSVPPSRLRWLTLPVACAAIAAVGTAVYLWVPSPSLWLAPLCWLLAWTVLATAWIRYQLRRGKPVRMELPVSFLVMLSVLSVLPALLGALLLWSMDLSGHRQRLRRS</sequence>
<evidence type="ECO:0000313" key="2">
    <source>
        <dbReference type="Proteomes" id="UP001172386"/>
    </source>
</evidence>
<comment type="caution">
    <text evidence="1">The sequence shown here is derived from an EMBL/GenBank/DDBJ whole genome shotgun (WGS) entry which is preliminary data.</text>
</comment>
<name>A0ACC2ZUY5_9EURO</name>
<accession>A0ACC2ZUY5</accession>
<reference evidence="1" key="1">
    <citation type="submission" date="2022-10" db="EMBL/GenBank/DDBJ databases">
        <title>Culturing micro-colonial fungi from biological soil crusts in the Mojave desert and describing Neophaeococcomyces mojavensis, and introducing the new genera and species Taxawa tesnikishii.</title>
        <authorList>
            <person name="Kurbessoian T."/>
            <person name="Stajich J.E."/>
        </authorList>
    </citation>
    <scope>NUCLEOTIDE SEQUENCE</scope>
    <source>
        <strain evidence="1">JES_112</strain>
    </source>
</reference>
<dbReference type="EMBL" id="JAPDRQ010000256">
    <property type="protein sequence ID" value="KAJ9651445.1"/>
    <property type="molecule type" value="Genomic_DNA"/>
</dbReference>
<gene>
    <name evidence="1" type="ORF">H2198_009277</name>
</gene>